<name>A0A0N5BCW8_STREA</name>
<reference evidence="4" key="1">
    <citation type="submission" date="2017-02" db="UniProtKB">
        <authorList>
            <consortium name="WormBaseParasite"/>
        </authorList>
    </citation>
    <scope>IDENTIFICATION</scope>
</reference>
<keyword evidence="2" id="KW-0732">Signal</keyword>
<dbReference type="PANTHER" id="PTHR11567:SF29">
    <property type="entry name" value="ACID PHOSPHATASE FAMILY"/>
    <property type="match status" value="1"/>
</dbReference>
<proteinExistence type="inferred from homology"/>
<evidence type="ECO:0000256" key="2">
    <source>
        <dbReference type="SAM" id="SignalP"/>
    </source>
</evidence>
<dbReference type="Proteomes" id="UP000046392">
    <property type="component" value="Unplaced"/>
</dbReference>
<dbReference type="PANTHER" id="PTHR11567">
    <property type="entry name" value="ACID PHOSPHATASE-RELATED"/>
    <property type="match status" value="1"/>
</dbReference>
<comment type="similarity">
    <text evidence="1">Belongs to the histidine acid phosphatase family.</text>
</comment>
<dbReference type="STRING" id="174720.A0A0N5BCW8"/>
<dbReference type="WBParaSite" id="SPAL_0000386300.1">
    <property type="protein sequence ID" value="SPAL_0000386300.1"/>
    <property type="gene ID" value="SPAL_0000386300"/>
</dbReference>
<dbReference type="InterPro" id="IPR000560">
    <property type="entry name" value="His_Pase_clade-2"/>
</dbReference>
<dbReference type="InterPro" id="IPR029033">
    <property type="entry name" value="His_PPase_superfam"/>
</dbReference>
<accession>A0A0N5BCW8</accession>
<evidence type="ECO:0000313" key="3">
    <source>
        <dbReference type="Proteomes" id="UP000046392"/>
    </source>
</evidence>
<dbReference type="AlphaFoldDB" id="A0A0N5BCW8"/>
<sequence length="506" mass="58289">MVKYFCLLICISLMLSLNFIVNETYGFSRRNIVKREENINGEPNITQFLNDHDDTITSTSSNLTSNESSIEVETMEHDIDTSTVMVIYALRHGNRNPSKYFENNPLKRGWGEEGPLELNRRGKNEVFNFGVRLRHFLNGFIRRNFNGSEVNLYTSSANRCQMTLQLVSAAVFRPIGYGSWRDNLDWSPTPYNIVDDLLRPYAKNCDAIKAAWEPIEKEVIPEIQEQVKSNQDIIKFFEREGGIFKFDSTRPYNELANIADNFHNYQIYRKPFPDFVTNVNFSNYNQTNLVEKVLTFIEGPQIACANDKKCGYLMGGNWLSHIKNELLKKANKTNNYPVKMIGYSSHTEILLSTMKLMGIDQNEVRTGCGFIIQLREKPFWSLKILKHNTIYQNNKLTGHSITIANYSKPLKKISMNNGWIDLKNFTNFIQNNTIDDWEEICPTCTSKVKDIMPPKISDSKISGDSFNPKYDRLNTTDNNSSVKIYSPYNVFLLISFAIISVICKIL</sequence>
<dbReference type="Gene3D" id="3.40.50.1240">
    <property type="entry name" value="Phosphoglycerate mutase-like"/>
    <property type="match status" value="1"/>
</dbReference>
<evidence type="ECO:0000313" key="4">
    <source>
        <dbReference type="WBParaSite" id="SPAL_0000386300.1"/>
    </source>
</evidence>
<protein>
    <submittedName>
        <fullName evidence="4">Histidine phosphatase superfamily</fullName>
    </submittedName>
</protein>
<keyword evidence="3" id="KW-1185">Reference proteome</keyword>
<dbReference type="GO" id="GO:0016791">
    <property type="term" value="F:phosphatase activity"/>
    <property type="evidence" value="ECO:0007669"/>
    <property type="project" value="TreeGrafter"/>
</dbReference>
<dbReference type="SUPFAM" id="SSF53254">
    <property type="entry name" value="Phosphoglycerate mutase-like"/>
    <property type="match status" value="1"/>
</dbReference>
<feature type="chain" id="PRO_5005894085" evidence="2">
    <location>
        <begin position="17"/>
        <end position="506"/>
    </location>
</feature>
<dbReference type="CDD" id="cd07061">
    <property type="entry name" value="HP_HAP_like"/>
    <property type="match status" value="1"/>
</dbReference>
<dbReference type="InterPro" id="IPR050645">
    <property type="entry name" value="Histidine_acid_phosphatase"/>
</dbReference>
<feature type="signal peptide" evidence="2">
    <location>
        <begin position="1"/>
        <end position="16"/>
    </location>
</feature>
<evidence type="ECO:0000256" key="1">
    <source>
        <dbReference type="ARBA" id="ARBA00005375"/>
    </source>
</evidence>
<organism evidence="3 4">
    <name type="scientific">Strongyloides papillosus</name>
    <name type="common">Intestinal threadworm</name>
    <dbReference type="NCBI Taxonomy" id="174720"/>
    <lineage>
        <taxon>Eukaryota</taxon>
        <taxon>Metazoa</taxon>
        <taxon>Ecdysozoa</taxon>
        <taxon>Nematoda</taxon>
        <taxon>Chromadorea</taxon>
        <taxon>Rhabditida</taxon>
        <taxon>Tylenchina</taxon>
        <taxon>Panagrolaimomorpha</taxon>
        <taxon>Strongyloidoidea</taxon>
        <taxon>Strongyloididae</taxon>
        <taxon>Strongyloides</taxon>
    </lineage>
</organism>
<dbReference type="Pfam" id="PF00328">
    <property type="entry name" value="His_Phos_2"/>
    <property type="match status" value="1"/>
</dbReference>